<accession>A0AAV7WPU6</accession>
<gene>
    <name evidence="1" type="ORF">NDU88_002551</name>
</gene>
<protein>
    <submittedName>
        <fullName evidence="1">Uncharacterized protein</fullName>
    </submittedName>
</protein>
<keyword evidence="2" id="KW-1185">Reference proteome</keyword>
<name>A0AAV7WPU6_PLEWA</name>
<reference evidence="1" key="1">
    <citation type="journal article" date="2022" name="bioRxiv">
        <title>Sequencing and chromosome-scale assembly of the giantPleurodeles waltlgenome.</title>
        <authorList>
            <person name="Brown T."/>
            <person name="Elewa A."/>
            <person name="Iarovenko S."/>
            <person name="Subramanian E."/>
            <person name="Araus A.J."/>
            <person name="Petzold A."/>
            <person name="Susuki M."/>
            <person name="Suzuki K.-i.T."/>
            <person name="Hayashi T."/>
            <person name="Toyoda A."/>
            <person name="Oliveira C."/>
            <person name="Osipova E."/>
            <person name="Leigh N.D."/>
            <person name="Simon A."/>
            <person name="Yun M.H."/>
        </authorList>
    </citation>
    <scope>NUCLEOTIDE SEQUENCE</scope>
    <source>
        <strain evidence="1">20211129_DDA</strain>
        <tissue evidence="1">Liver</tissue>
    </source>
</reference>
<proteinExistence type="predicted"/>
<dbReference type="AlphaFoldDB" id="A0AAV7WPU6"/>
<evidence type="ECO:0000313" key="2">
    <source>
        <dbReference type="Proteomes" id="UP001066276"/>
    </source>
</evidence>
<dbReference type="Proteomes" id="UP001066276">
    <property type="component" value="Chromosome 1_1"/>
</dbReference>
<comment type="caution">
    <text evidence="1">The sequence shown here is derived from an EMBL/GenBank/DDBJ whole genome shotgun (WGS) entry which is preliminary data.</text>
</comment>
<organism evidence="1 2">
    <name type="scientific">Pleurodeles waltl</name>
    <name type="common">Iberian ribbed newt</name>
    <dbReference type="NCBI Taxonomy" id="8319"/>
    <lineage>
        <taxon>Eukaryota</taxon>
        <taxon>Metazoa</taxon>
        <taxon>Chordata</taxon>
        <taxon>Craniata</taxon>
        <taxon>Vertebrata</taxon>
        <taxon>Euteleostomi</taxon>
        <taxon>Amphibia</taxon>
        <taxon>Batrachia</taxon>
        <taxon>Caudata</taxon>
        <taxon>Salamandroidea</taxon>
        <taxon>Salamandridae</taxon>
        <taxon>Pleurodelinae</taxon>
        <taxon>Pleurodeles</taxon>
    </lineage>
</organism>
<sequence length="83" mass="9748">MQAECMAFLSRPQGPRDQCLPRSLVEALSEAEAVCRCIDDWLIAAYFADHVVYVWWRSLLIVRRYFEAIRSVMRQASRANVRR</sequence>
<evidence type="ECO:0000313" key="1">
    <source>
        <dbReference type="EMBL" id="KAJ1214941.1"/>
    </source>
</evidence>
<dbReference type="EMBL" id="JANPWB010000001">
    <property type="protein sequence ID" value="KAJ1214941.1"/>
    <property type="molecule type" value="Genomic_DNA"/>
</dbReference>